<dbReference type="InterPro" id="IPR011249">
    <property type="entry name" value="Metalloenz_LuxS/M16"/>
</dbReference>
<evidence type="ECO:0000313" key="3">
    <source>
        <dbReference type="EMBL" id="CCA20011.1"/>
    </source>
</evidence>
<dbReference type="InterPro" id="IPR055130">
    <property type="entry name" value="PreP_C"/>
</dbReference>
<feature type="compositionally biased region" description="Polar residues" evidence="1">
    <location>
        <begin position="26"/>
        <end position="41"/>
    </location>
</feature>
<evidence type="ECO:0000256" key="1">
    <source>
        <dbReference type="SAM" id="MobiDB-lite"/>
    </source>
</evidence>
<keyword evidence="3" id="KW-0645">Protease</keyword>
<dbReference type="HOGENOM" id="CLU_009165_1_0_1"/>
<dbReference type="GO" id="GO:0004222">
    <property type="term" value="F:metalloendopeptidase activity"/>
    <property type="evidence" value="ECO:0007669"/>
    <property type="project" value="TreeGrafter"/>
</dbReference>
<reference evidence="3" key="1">
    <citation type="journal article" date="2011" name="PLoS Biol.">
        <title>Gene gain and loss during evolution of obligate parasitism in the white rust pathogen of Arabidopsis thaliana.</title>
        <authorList>
            <person name="Kemen E."/>
            <person name="Gardiner A."/>
            <person name="Schultz-Larsen T."/>
            <person name="Kemen A.C."/>
            <person name="Balmuth A.L."/>
            <person name="Robert-Seilaniantz A."/>
            <person name="Bailey K."/>
            <person name="Holub E."/>
            <person name="Studholme D.J."/>
            <person name="Maclean D."/>
            <person name="Jones J.D."/>
        </authorList>
    </citation>
    <scope>NUCLEOTIDE SEQUENCE</scope>
</reference>
<dbReference type="Pfam" id="PF05193">
    <property type="entry name" value="Peptidase_M16_C"/>
    <property type="match status" value="1"/>
</dbReference>
<keyword evidence="3" id="KW-0378">Hydrolase</keyword>
<proteinExistence type="predicted"/>
<dbReference type="AlphaFoldDB" id="F0WFM9"/>
<dbReference type="GO" id="GO:0046872">
    <property type="term" value="F:metal ion binding"/>
    <property type="evidence" value="ECO:0007669"/>
    <property type="project" value="InterPro"/>
</dbReference>
<dbReference type="Pfam" id="PF22516">
    <property type="entry name" value="PreP_C"/>
    <property type="match status" value="1"/>
</dbReference>
<dbReference type="FunFam" id="3.30.830.10:FF:000013">
    <property type="entry name" value="Mitochondrial presequence protease"/>
    <property type="match status" value="1"/>
</dbReference>
<keyword evidence="3" id="KW-0482">Metalloprotease</keyword>
<dbReference type="EMBL" id="FR824129">
    <property type="protein sequence ID" value="CCA20011.1"/>
    <property type="molecule type" value="Genomic_DNA"/>
</dbReference>
<protein>
    <submittedName>
        <fullName evidence="3">Metalloprotease family M16C putative</fullName>
    </submittedName>
</protein>
<dbReference type="FunFam" id="3.30.830.10:FF:000057">
    <property type="entry name" value="Pitrilysin-like metalloprotease"/>
    <property type="match status" value="1"/>
</dbReference>
<organism evidence="3">
    <name type="scientific">Albugo laibachii Nc14</name>
    <dbReference type="NCBI Taxonomy" id="890382"/>
    <lineage>
        <taxon>Eukaryota</taxon>
        <taxon>Sar</taxon>
        <taxon>Stramenopiles</taxon>
        <taxon>Oomycota</taxon>
        <taxon>Peronosporomycetes</taxon>
        <taxon>Albuginales</taxon>
        <taxon>Albuginaceae</taxon>
        <taxon>Albugo</taxon>
    </lineage>
</organism>
<dbReference type="Gene3D" id="3.30.830.10">
    <property type="entry name" value="Metalloenzyme, LuxS/M16 peptidase-like"/>
    <property type="match status" value="4"/>
</dbReference>
<dbReference type="PANTHER" id="PTHR43016">
    <property type="entry name" value="PRESEQUENCE PROTEASE"/>
    <property type="match status" value="1"/>
</dbReference>
<evidence type="ECO:0000313" key="4">
    <source>
        <dbReference type="EMBL" id="CCA23271.1"/>
    </source>
</evidence>
<accession>F0WFM9</accession>
<name>F0WFM9_9STRA</name>
<evidence type="ECO:0000259" key="2">
    <source>
        <dbReference type="SMART" id="SM01264"/>
    </source>
</evidence>
<dbReference type="GO" id="GO:0016485">
    <property type="term" value="P:protein processing"/>
    <property type="evidence" value="ECO:0007669"/>
    <property type="project" value="TreeGrafter"/>
</dbReference>
<dbReference type="PANTHER" id="PTHR43016:SF13">
    <property type="entry name" value="PRESEQUENCE PROTEASE, MITOCHONDRIAL"/>
    <property type="match status" value="1"/>
</dbReference>
<dbReference type="Pfam" id="PF00675">
    <property type="entry name" value="Peptidase_M16"/>
    <property type="match status" value="1"/>
</dbReference>
<dbReference type="EMBL" id="FR824233">
    <property type="protein sequence ID" value="CCA23271.1"/>
    <property type="molecule type" value="Genomic_DNA"/>
</dbReference>
<feature type="domain" description="Peptidase M16C associated" evidence="2">
    <location>
        <begin position="531"/>
        <end position="797"/>
    </location>
</feature>
<sequence length="1068" mass="120365">MNIRSIFRDRKRSLLWRYTPRFRTQSRGYSSSNATPSTHNVSMRRGNRCRDSLRIHSTYHNFGLDRIVEIPEYKIDALELTHTKTASKYIHIDANDPNNVFSVLFRTPPQSSNGVPHILEHTVLCGSQKFPVRDPFFNMLKRSLNTYMNALTACDHTMYPFATTNAKDWQHLLAVYLDAAFFPILNPLDFMQEGHHIQRKNGTELERKGVVLNEMKGVFSDAAQVFSTKAQQLIFSDTIYGHVSGGDPRYIPDLTYEELQAFHTKHYHPSNACFYSYGDLPLTEHLAYLDEEILSKFTFQQESVSVDVREPKFTIFQETKPLHVIQVPISNTAQAQAEESAVNDKANTKFCVTKLLDFDSTDLFQGFVMRIASYLLTEGTAAPMYKALIETGLAHDFTSNTGIDTSSCYPSFTIGVEGFVGSEEMAMTLEKAINQGYQSVIDEGFDPDRVRGLLHQMELGQKHLVGNFGLNLLHSFSSVWCHRGQDLIGCFQFDPMLKRLEEKMKADPRFLESQVDRFLRSSKTKESKVLMLPNELFIKNQKAYDTQQLEKLHNTLTQCDLEEIDRKSKELESYQQRPQSIDCLPTLTVDDIPREMIKADWDNFTERKLSSPSGSESVCLQHVCVPTTHEITYLRFIFDTTSMFSPAERLRYHSLLPIFTSALGALGTSTISYDSLPTQLQNCSGGISFNPVAYPSLIDAQRHSQQGILVGTYCLPNKLTQSLDLLHQILSDTQFSQPKNLAQLRIILQMGALNSSRAISSSGNALAGISSRLGLVDAAFYHELYRGLTQIQLLQHAANCSDEELQQLAKEFEWMAQRIFTTSNLRICTVTEDQLQLNAENAIQAQLVSKLPSACSDASSASSSPSFLSSDLDLATMQSRKYYGFPLSVNFVVQSSPSVSFSHPDHVPLIVLAQILSSCFIHQRVRERGGAYGSNVTQHEGAFTMSSYFDPNTWATLETYAEALEWMRMGKFSEQDLQEALLSIFASIDAPTTPANKGRIAFLRGITQEMRQQRRHQYLSVSLDDLRQVAERYFQPIGEGVDNAAVIIGSDAAIPEFKDKGFVIGSLN</sequence>
<dbReference type="InterPro" id="IPR011765">
    <property type="entry name" value="Pept_M16_N"/>
</dbReference>
<dbReference type="InterPro" id="IPR007863">
    <property type="entry name" value="Peptidase_M16_C"/>
</dbReference>
<dbReference type="InterPro" id="IPR013578">
    <property type="entry name" value="Peptidase_M16C_assoc"/>
</dbReference>
<dbReference type="SUPFAM" id="SSF63411">
    <property type="entry name" value="LuxS/MPP-like metallohydrolase"/>
    <property type="match status" value="4"/>
</dbReference>
<dbReference type="Pfam" id="PF08367">
    <property type="entry name" value="M16C_assoc"/>
    <property type="match status" value="1"/>
</dbReference>
<reference evidence="3" key="2">
    <citation type="submission" date="2011-02" db="EMBL/GenBank/DDBJ databases">
        <authorList>
            <person name="MacLean D."/>
        </authorList>
    </citation>
    <scope>NUCLEOTIDE SEQUENCE</scope>
</reference>
<dbReference type="SMART" id="SM01264">
    <property type="entry name" value="M16C_associated"/>
    <property type="match status" value="1"/>
</dbReference>
<feature type="region of interest" description="Disordered" evidence="1">
    <location>
        <begin position="26"/>
        <end position="45"/>
    </location>
</feature>
<gene>
    <name evidence="3" type="primary">AlNc14C84G5413</name>
    <name evidence="4" type="synonym">AlNc14C188G8366</name>
    <name evidence="3" type="ORF">ALNC14_061540</name>
    <name evidence="4" type="ORF">ALNC14_094140</name>
</gene>